<dbReference type="AlphaFoldDB" id="A0A8C2RFB5"/>
<name>A0A8C2RFB5_CAPHI</name>
<evidence type="ECO:0000313" key="1">
    <source>
        <dbReference type="Ensembl" id="ENSCHIP00010027456.1"/>
    </source>
</evidence>
<organism evidence="1">
    <name type="scientific">Capra hircus</name>
    <name type="common">Goat</name>
    <dbReference type="NCBI Taxonomy" id="9925"/>
    <lineage>
        <taxon>Eukaryota</taxon>
        <taxon>Metazoa</taxon>
        <taxon>Chordata</taxon>
        <taxon>Craniata</taxon>
        <taxon>Vertebrata</taxon>
        <taxon>Euteleostomi</taxon>
        <taxon>Mammalia</taxon>
        <taxon>Eutheria</taxon>
        <taxon>Laurasiatheria</taxon>
        <taxon>Artiodactyla</taxon>
        <taxon>Ruminantia</taxon>
        <taxon>Pecora</taxon>
        <taxon>Bovidae</taxon>
        <taxon>Caprinae</taxon>
        <taxon>Capra</taxon>
    </lineage>
</organism>
<reference evidence="1" key="2">
    <citation type="submission" date="2025-08" db="UniProtKB">
        <authorList>
            <consortium name="Ensembl"/>
        </authorList>
    </citation>
    <scope>IDENTIFICATION</scope>
</reference>
<proteinExistence type="predicted"/>
<accession>A0A8C2RFB5</accession>
<sequence length="36" mass="4126">MAAAEKGWCLCELLRNCVYGSRHDCPRTQFRGPEAR</sequence>
<protein>
    <submittedName>
        <fullName evidence="1">Uncharacterized protein</fullName>
    </submittedName>
</protein>
<reference evidence="1" key="1">
    <citation type="submission" date="2019-03" db="EMBL/GenBank/DDBJ databases">
        <title>Genome sequencing and reference-guided assembly of Black Bengal Goat (Capra hircus).</title>
        <authorList>
            <person name="Siddiki A.Z."/>
            <person name="Baten A."/>
            <person name="Billah M."/>
            <person name="Alam M.A.U."/>
            <person name="Shawrob K.S.M."/>
            <person name="Saha S."/>
            <person name="Chowdhury M."/>
            <person name="Rahman A.H."/>
            <person name="Stear M."/>
            <person name="Miah G."/>
            <person name="Das G.B."/>
            <person name="Hossain M.M."/>
            <person name="Kumkum M."/>
            <person name="Islam M.S."/>
            <person name="Mollah A.M."/>
            <person name="Ahsan A."/>
            <person name="Tusar F."/>
            <person name="Khan M.K.I."/>
        </authorList>
    </citation>
    <scope>NUCLEOTIDE SEQUENCE [LARGE SCALE GENOMIC DNA]</scope>
</reference>
<dbReference type="Ensembl" id="ENSCHIT00010038791.1">
    <property type="protein sequence ID" value="ENSCHIP00010027456.1"/>
    <property type="gene ID" value="ENSCHIG00010020486.1"/>
</dbReference>